<keyword evidence="1" id="KW-1133">Transmembrane helix</keyword>
<sequence length="64" mass="7401">MLKLKHRKTIFWFLIALLAGSSIAVYSQSEINFFVKTFELVLFQQLATVVIYLTCFGVDLLKSR</sequence>
<reference evidence="2 3" key="1">
    <citation type="journal article" date="2019" name="J Genomics">
        <title>The Draft Genome of a Hydrogen-producing Cyanobacterium, Arthrospira platensis NIES-46.</title>
        <authorList>
            <person name="Suzuki S."/>
            <person name="Yamaguchi H."/>
            <person name="Kawachi M."/>
        </authorList>
    </citation>
    <scope>NUCLEOTIDE SEQUENCE [LARGE SCALE GENOMIC DNA]</scope>
    <source>
        <strain evidence="2 3">NIES-46</strain>
    </source>
</reference>
<evidence type="ECO:0000256" key="1">
    <source>
        <dbReference type="SAM" id="Phobius"/>
    </source>
</evidence>
<feature type="transmembrane region" description="Helical" evidence="1">
    <location>
        <begin position="40"/>
        <end position="61"/>
    </location>
</feature>
<evidence type="ECO:0000313" key="3">
    <source>
        <dbReference type="Proteomes" id="UP000326169"/>
    </source>
</evidence>
<name>A0A5M3TEI3_LIMPL</name>
<keyword evidence="1" id="KW-0472">Membrane</keyword>
<dbReference type="Proteomes" id="UP000326169">
    <property type="component" value="Unassembled WGS sequence"/>
</dbReference>
<dbReference type="GeneID" id="301685288"/>
<dbReference type="RefSeq" id="WP_006617306.1">
    <property type="nucleotide sequence ID" value="NZ_BIMW01000193.1"/>
</dbReference>
<organism evidence="2 3">
    <name type="scientific">Limnospira platensis NIES-46</name>
    <dbReference type="NCBI Taxonomy" id="1236695"/>
    <lineage>
        <taxon>Bacteria</taxon>
        <taxon>Bacillati</taxon>
        <taxon>Cyanobacteriota</taxon>
        <taxon>Cyanophyceae</taxon>
        <taxon>Oscillatoriophycideae</taxon>
        <taxon>Oscillatoriales</taxon>
        <taxon>Sirenicapillariaceae</taxon>
        <taxon>Limnospira</taxon>
    </lineage>
</organism>
<keyword evidence="3" id="KW-1185">Reference proteome</keyword>
<comment type="caution">
    <text evidence="2">The sequence shown here is derived from an EMBL/GenBank/DDBJ whole genome shotgun (WGS) entry which is preliminary data.</text>
</comment>
<proteinExistence type="predicted"/>
<keyword evidence="1" id="KW-0812">Transmembrane</keyword>
<dbReference type="EMBL" id="BIMW01000193">
    <property type="protein sequence ID" value="GCE96490.1"/>
    <property type="molecule type" value="Genomic_DNA"/>
</dbReference>
<accession>A0A5M3TEI3</accession>
<gene>
    <name evidence="2" type="ORF">NIES46_45620</name>
</gene>
<protein>
    <submittedName>
        <fullName evidence="2">Uncharacterized protein</fullName>
    </submittedName>
</protein>
<evidence type="ECO:0000313" key="2">
    <source>
        <dbReference type="EMBL" id="GCE96490.1"/>
    </source>
</evidence>